<evidence type="ECO:0000256" key="4">
    <source>
        <dbReference type="ARBA" id="ARBA00022729"/>
    </source>
</evidence>
<proteinExistence type="predicted"/>
<dbReference type="OMA" id="DRGICTF"/>
<dbReference type="STRING" id="1169540.A0A0G4EKZ4"/>
<keyword evidence="2" id="KW-0245">EGF-like domain</keyword>
<dbReference type="PANTHER" id="PTHR22702:SF1">
    <property type="entry name" value="PROTEASE-ASSOCIATED DOMAIN-CONTAINING PROTEIN 1"/>
    <property type="match status" value="1"/>
</dbReference>
<protein>
    <submittedName>
        <fullName evidence="15">Uncharacterized protein</fullName>
    </submittedName>
</protein>
<dbReference type="PANTHER" id="PTHR22702">
    <property type="entry name" value="PROTEASE-ASSOCIATED DOMAIN-CONTAINING PROTEIN"/>
    <property type="match status" value="1"/>
</dbReference>
<keyword evidence="5" id="KW-0677">Repeat</keyword>
<evidence type="ECO:0000256" key="12">
    <source>
        <dbReference type="SAM" id="SignalP"/>
    </source>
</evidence>
<dbReference type="InterPro" id="IPR056858">
    <property type="entry name" value="VSR_TRX"/>
</dbReference>
<evidence type="ECO:0000256" key="10">
    <source>
        <dbReference type="ARBA" id="ARBA00037847"/>
    </source>
</evidence>
<dbReference type="InterPro" id="IPR003137">
    <property type="entry name" value="PA_domain"/>
</dbReference>
<sequence>MRHVYSALLVAALHVSCITAQVRVLSPKDLVEEIRATGVENGVIPGTTATFGAPFYGEVVLGQLLYNHSATSHCKDDYSLTAPVEIGRDGAKRLRIFLVDRGECTFVTKVKVAEDKDAGAVIVVDSKNSTLTREDIEHIIMADDGWGTKIKIPSILLTHADGQRLIDAVVHAQEAGNKDEQAVFAELEWNIPQKDVVAVDFWTDAANEQGTRFLVDYSKDAETLKGHLRFSPHYHIFSLPVDYNDLCKDRNTAKFCADDPDGPGDITGHDVVLEDLRQLCLFSVTAEENVDGMKDSRYSKTFWDYIDRFAKECPIVDKAAARPPKGVSPDEYRFGEKCSLRILRGLIPKKMHDFETCVNGPDGLKLLEEERANMAWSVLALRINGWRFSGTLERNLVTKAVCSGFIEPPAPCKTLLKEMEGSLSKVTVNKGVGAGTVTLILLMLVVIVAIAFYFYQSYLRKSVRTALREEVMLEVKTQMQDYHPLEEDAIPEQHRESRPLVS</sequence>
<dbReference type="Gene3D" id="3.50.30.30">
    <property type="match status" value="1"/>
</dbReference>
<evidence type="ECO:0000256" key="8">
    <source>
        <dbReference type="ARBA" id="ARBA00023136"/>
    </source>
</evidence>
<dbReference type="Proteomes" id="UP000041254">
    <property type="component" value="Unassembled WGS sequence"/>
</dbReference>
<dbReference type="InParanoid" id="A0A0G4EKZ4"/>
<evidence type="ECO:0000256" key="7">
    <source>
        <dbReference type="ARBA" id="ARBA00022989"/>
    </source>
</evidence>
<organism evidence="15 16">
    <name type="scientific">Vitrella brassicaformis (strain CCMP3155)</name>
    <dbReference type="NCBI Taxonomy" id="1169540"/>
    <lineage>
        <taxon>Eukaryota</taxon>
        <taxon>Sar</taxon>
        <taxon>Alveolata</taxon>
        <taxon>Colpodellida</taxon>
        <taxon>Vitrellaceae</taxon>
        <taxon>Vitrella</taxon>
    </lineage>
</organism>
<dbReference type="GO" id="GO:0016020">
    <property type="term" value="C:membrane"/>
    <property type="evidence" value="ECO:0007669"/>
    <property type="project" value="UniProtKB-SubCell"/>
</dbReference>
<feature type="domain" description="Vacuolar sorting receptor thioredoxin-like" evidence="14">
    <location>
        <begin position="198"/>
        <end position="402"/>
    </location>
</feature>
<feature type="transmembrane region" description="Helical" evidence="11">
    <location>
        <begin position="432"/>
        <end position="455"/>
    </location>
</feature>
<keyword evidence="16" id="KW-1185">Reference proteome</keyword>
<dbReference type="AlphaFoldDB" id="A0A0G4EKZ4"/>
<evidence type="ECO:0000256" key="5">
    <source>
        <dbReference type="ARBA" id="ARBA00022737"/>
    </source>
</evidence>
<keyword evidence="3 11" id="KW-0812">Transmembrane</keyword>
<dbReference type="Pfam" id="PF25011">
    <property type="entry name" value="VSR_TRX"/>
    <property type="match status" value="1"/>
</dbReference>
<dbReference type="PhylomeDB" id="A0A0G4EKZ4"/>
<keyword evidence="8 11" id="KW-0472">Membrane</keyword>
<accession>A0A0G4EKZ4</accession>
<evidence type="ECO:0000256" key="1">
    <source>
        <dbReference type="ARBA" id="ARBA00004479"/>
    </source>
</evidence>
<evidence type="ECO:0000256" key="9">
    <source>
        <dbReference type="ARBA" id="ARBA00023180"/>
    </source>
</evidence>
<keyword evidence="7 11" id="KW-1133">Transmembrane helix</keyword>
<dbReference type="InterPro" id="IPR046450">
    <property type="entry name" value="PA_dom_sf"/>
</dbReference>
<keyword evidence="4 12" id="KW-0732">Signal</keyword>
<reference evidence="15 16" key="1">
    <citation type="submission" date="2014-11" db="EMBL/GenBank/DDBJ databases">
        <authorList>
            <person name="Zhu J."/>
            <person name="Qi W."/>
            <person name="Song R."/>
        </authorList>
    </citation>
    <scope>NUCLEOTIDE SEQUENCE [LARGE SCALE GENOMIC DNA]</scope>
</reference>
<keyword evidence="9" id="KW-0325">Glycoprotein</keyword>
<evidence type="ECO:0000256" key="11">
    <source>
        <dbReference type="SAM" id="Phobius"/>
    </source>
</evidence>
<dbReference type="OrthoDB" id="10045365at2759"/>
<evidence type="ECO:0000256" key="3">
    <source>
        <dbReference type="ARBA" id="ARBA00022692"/>
    </source>
</evidence>
<dbReference type="VEuPathDB" id="CryptoDB:Vbra_12197"/>
<evidence type="ECO:0000256" key="2">
    <source>
        <dbReference type="ARBA" id="ARBA00022536"/>
    </source>
</evidence>
<dbReference type="GO" id="GO:0012505">
    <property type="term" value="C:endomembrane system"/>
    <property type="evidence" value="ECO:0007669"/>
    <property type="project" value="UniProtKB-SubCell"/>
</dbReference>
<feature type="chain" id="PRO_5005187261" evidence="12">
    <location>
        <begin position="21"/>
        <end position="502"/>
    </location>
</feature>
<name>A0A0G4EKZ4_VITBC</name>
<evidence type="ECO:0000313" key="15">
    <source>
        <dbReference type="EMBL" id="CEL97477.1"/>
    </source>
</evidence>
<gene>
    <name evidence="15" type="ORF">Vbra_12197</name>
</gene>
<dbReference type="SUPFAM" id="SSF52025">
    <property type="entry name" value="PA domain"/>
    <property type="match status" value="1"/>
</dbReference>
<evidence type="ECO:0000259" key="13">
    <source>
        <dbReference type="Pfam" id="PF02225"/>
    </source>
</evidence>
<comment type="subcellular location">
    <subcellularLocation>
        <location evidence="10">Endomembrane system</location>
        <topology evidence="10">Single-pass membrane protein</topology>
    </subcellularLocation>
    <subcellularLocation>
        <location evidence="1">Membrane</location>
        <topology evidence="1">Single-pass type I membrane protein</topology>
    </subcellularLocation>
</comment>
<dbReference type="EMBL" id="CDMY01000255">
    <property type="protein sequence ID" value="CEL97477.1"/>
    <property type="molecule type" value="Genomic_DNA"/>
</dbReference>
<feature type="signal peptide" evidence="12">
    <location>
        <begin position="1"/>
        <end position="20"/>
    </location>
</feature>
<keyword evidence="6" id="KW-0106">Calcium</keyword>
<evidence type="ECO:0000259" key="14">
    <source>
        <dbReference type="Pfam" id="PF25011"/>
    </source>
</evidence>
<feature type="domain" description="PA" evidence="13">
    <location>
        <begin position="63"/>
        <end position="165"/>
    </location>
</feature>
<evidence type="ECO:0000313" key="16">
    <source>
        <dbReference type="Proteomes" id="UP000041254"/>
    </source>
</evidence>
<dbReference type="Pfam" id="PF02225">
    <property type="entry name" value="PA"/>
    <property type="match status" value="1"/>
</dbReference>
<evidence type="ECO:0000256" key="6">
    <source>
        <dbReference type="ARBA" id="ARBA00022837"/>
    </source>
</evidence>